<comment type="subcellular location">
    <subcellularLocation>
        <location evidence="1">Secreted</location>
    </subcellularLocation>
</comment>
<evidence type="ECO:0000256" key="7">
    <source>
        <dbReference type="SAM" id="SignalP"/>
    </source>
</evidence>
<evidence type="ECO:0000313" key="10">
    <source>
        <dbReference type="Proteomes" id="UP000319801"/>
    </source>
</evidence>
<evidence type="ECO:0000313" key="9">
    <source>
        <dbReference type="EMBL" id="TSO25251.1"/>
    </source>
</evidence>
<dbReference type="GO" id="GO:0005576">
    <property type="term" value="C:extracellular region"/>
    <property type="evidence" value="ECO:0007669"/>
    <property type="project" value="UniProtKB-SubCell"/>
</dbReference>
<dbReference type="OrthoDB" id="6134775at2759"/>
<feature type="compositionally biased region" description="Basic residues" evidence="6">
    <location>
        <begin position="194"/>
        <end position="210"/>
    </location>
</feature>
<dbReference type="PANTHER" id="PTHR10105:SF4">
    <property type="entry name" value="SELENOPROTEIN P2"/>
    <property type="match status" value="1"/>
</dbReference>
<gene>
    <name evidence="9" type="ORF">Baya_8874</name>
</gene>
<feature type="signal peptide" evidence="7">
    <location>
        <begin position="1"/>
        <end position="20"/>
    </location>
</feature>
<sequence length="254" mass="29176">MRALLALCLASLQSLLPTSALFVERNSSQTTICKPAPHWEIDGRSPMNELGAARLGSLRDKLERGNLTDVEFLIVNEQDALSRAMYWELKRRTAVGIPVYQQSPLQDDVWDTLQGDKDDFLVYDRCGHLTFHIVLPYSFLHYPYVEAAVRATYFQNVCNCTLDSNSTQITSSNVTTERSTEPNKNVTESPSNKDHHHHHKHDQRHYHHQHQNQNHMKQNMTNPAITQTNSTTTVKQHTHHDVEHERLVITKHPS</sequence>
<dbReference type="PANTHER" id="PTHR10105">
    <property type="entry name" value="SELENOPROTEIN P"/>
    <property type="match status" value="1"/>
</dbReference>
<evidence type="ECO:0000256" key="2">
    <source>
        <dbReference type="ARBA" id="ARBA00022525"/>
    </source>
</evidence>
<proteinExistence type="predicted"/>
<dbReference type="EMBL" id="VCAZ01000065">
    <property type="protein sequence ID" value="TSO25251.1"/>
    <property type="molecule type" value="Genomic_DNA"/>
</dbReference>
<keyword evidence="2" id="KW-0964">Secreted</keyword>
<feature type="chain" id="PRO_5022157015" evidence="7">
    <location>
        <begin position="21"/>
        <end position="254"/>
    </location>
</feature>
<evidence type="ECO:0000259" key="8">
    <source>
        <dbReference type="Pfam" id="PF04592"/>
    </source>
</evidence>
<dbReference type="InterPro" id="IPR037941">
    <property type="entry name" value="SeP"/>
</dbReference>
<feature type="compositionally biased region" description="Polar residues" evidence="6">
    <location>
        <begin position="168"/>
        <end position="190"/>
    </location>
</feature>
<evidence type="ECO:0000256" key="3">
    <source>
        <dbReference type="ARBA" id="ARBA00022729"/>
    </source>
</evidence>
<feature type="compositionally biased region" description="Basic and acidic residues" evidence="6">
    <location>
        <begin position="239"/>
        <end position="248"/>
    </location>
</feature>
<keyword evidence="4" id="KW-0712">Selenocysteine</keyword>
<feature type="domain" description="Selenoprotein P N-terminal" evidence="8">
    <location>
        <begin position="51"/>
        <end position="243"/>
    </location>
</feature>
<organism evidence="9 10">
    <name type="scientific">Bagarius yarrelli</name>
    <name type="common">Goonch</name>
    <name type="synonym">Bagrus yarrelli</name>
    <dbReference type="NCBI Taxonomy" id="175774"/>
    <lineage>
        <taxon>Eukaryota</taxon>
        <taxon>Metazoa</taxon>
        <taxon>Chordata</taxon>
        <taxon>Craniata</taxon>
        <taxon>Vertebrata</taxon>
        <taxon>Euteleostomi</taxon>
        <taxon>Actinopterygii</taxon>
        <taxon>Neopterygii</taxon>
        <taxon>Teleostei</taxon>
        <taxon>Ostariophysi</taxon>
        <taxon>Siluriformes</taxon>
        <taxon>Sisoridae</taxon>
        <taxon>Sisorinae</taxon>
        <taxon>Bagarius</taxon>
    </lineage>
</organism>
<dbReference type="InterPro" id="IPR007671">
    <property type="entry name" value="Selenoprotein-P_N"/>
</dbReference>
<reference evidence="9 10" key="1">
    <citation type="journal article" date="2019" name="Genome Biol. Evol.">
        <title>Whole-Genome Sequencing of the Giant Devil Catfish, Bagarius yarrelli.</title>
        <authorList>
            <person name="Jiang W."/>
            <person name="Lv Y."/>
            <person name="Cheng L."/>
            <person name="Yang K."/>
            <person name="Chao B."/>
            <person name="Wang X."/>
            <person name="Li Y."/>
            <person name="Pan X."/>
            <person name="You X."/>
            <person name="Zhang Y."/>
            <person name="Yang J."/>
            <person name="Li J."/>
            <person name="Zhang X."/>
            <person name="Liu S."/>
            <person name="Sun C."/>
            <person name="Yang J."/>
            <person name="Shi Q."/>
        </authorList>
    </citation>
    <scope>NUCLEOTIDE SEQUENCE [LARGE SCALE GENOMIC DNA]</scope>
    <source>
        <strain evidence="9">JWS20170419001</strain>
        <tissue evidence="9">Muscle</tissue>
    </source>
</reference>
<evidence type="ECO:0000256" key="4">
    <source>
        <dbReference type="ARBA" id="ARBA00022933"/>
    </source>
</evidence>
<feature type="region of interest" description="Disordered" evidence="6">
    <location>
        <begin position="230"/>
        <end position="254"/>
    </location>
</feature>
<dbReference type="Proteomes" id="UP000319801">
    <property type="component" value="Unassembled WGS sequence"/>
</dbReference>
<dbReference type="GO" id="GO:0001887">
    <property type="term" value="P:selenium compound metabolic process"/>
    <property type="evidence" value="ECO:0007669"/>
    <property type="project" value="TreeGrafter"/>
</dbReference>
<keyword evidence="10" id="KW-1185">Reference proteome</keyword>
<name>A0A556U9C6_BAGYA</name>
<dbReference type="AlphaFoldDB" id="A0A556U9C6"/>
<feature type="region of interest" description="Disordered" evidence="6">
    <location>
        <begin position="168"/>
        <end position="214"/>
    </location>
</feature>
<evidence type="ECO:0000256" key="5">
    <source>
        <dbReference type="ARBA" id="ARBA00023180"/>
    </source>
</evidence>
<protein>
    <submittedName>
        <fullName evidence="9">Selenoprotein Pb</fullName>
    </submittedName>
</protein>
<keyword evidence="5" id="KW-0325">Glycoprotein</keyword>
<evidence type="ECO:0000256" key="6">
    <source>
        <dbReference type="SAM" id="MobiDB-lite"/>
    </source>
</evidence>
<keyword evidence="3 7" id="KW-0732">Signal</keyword>
<comment type="caution">
    <text evidence="9">The sequence shown here is derived from an EMBL/GenBank/DDBJ whole genome shotgun (WGS) entry which is preliminary data.</text>
</comment>
<evidence type="ECO:0000256" key="1">
    <source>
        <dbReference type="ARBA" id="ARBA00004613"/>
    </source>
</evidence>
<dbReference type="Pfam" id="PF04592">
    <property type="entry name" value="SelP_N"/>
    <property type="match status" value="1"/>
</dbReference>
<accession>A0A556U9C6</accession>
<dbReference type="GO" id="GO:0008430">
    <property type="term" value="F:selenium binding"/>
    <property type="evidence" value="ECO:0007669"/>
    <property type="project" value="InterPro"/>
</dbReference>